<sequence>MKLHAAFVVAGVVFACQGALAGPSDYVYTPTVEAGEREIDFKIGSARTADERESAASLGFGYGVNEHWFTELYVKYKQEPGTATFYDALEWENKFQLTETGKYPLDLGVLVELERPKNRDEGYEMKLGLLGQTEFGKVQLNGNLLIEHHYRSVDGDPAELGYQWQAKYRWKKEFEFGLQGMGEVGRWDEWAPASEHTHRMGPAVFGKLGTGPRQAIAYNAAWLVGTGRAAADHTLRAQVEFEF</sequence>
<proteinExistence type="predicted"/>
<protein>
    <recommendedName>
        <fullName evidence="4">Outer membrane beta-barrel porin/alpha-amylase</fullName>
    </recommendedName>
</protein>
<comment type="caution">
    <text evidence="2">The sequence shown here is derived from an EMBL/GenBank/DDBJ whole genome shotgun (WGS) entry which is preliminary data.</text>
</comment>
<evidence type="ECO:0000313" key="3">
    <source>
        <dbReference type="Proteomes" id="UP000268908"/>
    </source>
</evidence>
<dbReference type="OrthoDB" id="8556837at2"/>
<accession>A0A497XE01</accession>
<feature type="chain" id="PRO_5019766245" description="Outer membrane beta-barrel porin/alpha-amylase" evidence="1">
    <location>
        <begin position="22"/>
        <end position="243"/>
    </location>
</feature>
<evidence type="ECO:0000313" key="2">
    <source>
        <dbReference type="EMBL" id="RLJ65232.1"/>
    </source>
</evidence>
<name>A0A497XE01_9PROT</name>
<dbReference type="EMBL" id="RCCI01000005">
    <property type="protein sequence ID" value="RLJ65232.1"/>
    <property type="molecule type" value="Genomic_DNA"/>
</dbReference>
<gene>
    <name evidence="2" type="ORF">DFR35_1889</name>
</gene>
<evidence type="ECO:0008006" key="4">
    <source>
        <dbReference type="Google" id="ProtNLM"/>
    </source>
</evidence>
<dbReference type="AlphaFoldDB" id="A0A497XE01"/>
<dbReference type="RefSeq" id="WP_121241924.1">
    <property type="nucleotide sequence ID" value="NZ_BHVV01000008.1"/>
</dbReference>
<feature type="signal peptide" evidence="1">
    <location>
        <begin position="1"/>
        <end position="21"/>
    </location>
</feature>
<keyword evidence="3" id="KW-1185">Reference proteome</keyword>
<dbReference type="Proteomes" id="UP000268908">
    <property type="component" value="Unassembled WGS sequence"/>
</dbReference>
<evidence type="ECO:0000256" key="1">
    <source>
        <dbReference type="SAM" id="SignalP"/>
    </source>
</evidence>
<dbReference type="PROSITE" id="PS51257">
    <property type="entry name" value="PROKAR_LIPOPROTEIN"/>
    <property type="match status" value="1"/>
</dbReference>
<reference evidence="2 3" key="1">
    <citation type="submission" date="2018-10" db="EMBL/GenBank/DDBJ databases">
        <title>Genomic Encyclopedia of Type Strains, Phase IV (KMG-IV): sequencing the most valuable type-strain genomes for metagenomic binning, comparative biology and taxonomic classification.</title>
        <authorList>
            <person name="Goeker M."/>
        </authorList>
    </citation>
    <scope>NUCLEOTIDE SEQUENCE [LARGE SCALE GENOMIC DNA]</scope>
    <source>
        <strain evidence="2 3">DSM 26916</strain>
    </source>
</reference>
<keyword evidence="1" id="KW-0732">Signal</keyword>
<organism evidence="2 3">
    <name type="scientific">Sulfurisoma sediminicola</name>
    <dbReference type="NCBI Taxonomy" id="1381557"/>
    <lineage>
        <taxon>Bacteria</taxon>
        <taxon>Pseudomonadati</taxon>
        <taxon>Pseudomonadota</taxon>
        <taxon>Betaproteobacteria</taxon>
        <taxon>Nitrosomonadales</taxon>
        <taxon>Sterolibacteriaceae</taxon>
        <taxon>Sulfurisoma</taxon>
    </lineage>
</organism>